<dbReference type="Pfam" id="PF13579">
    <property type="entry name" value="Glyco_trans_4_4"/>
    <property type="match status" value="1"/>
</dbReference>
<dbReference type="RefSeq" id="WP_185427275.1">
    <property type="nucleotide sequence ID" value="NZ_JAARRL010000032.1"/>
</dbReference>
<comment type="caution">
    <text evidence="3">The sequence shown here is derived from an EMBL/GenBank/DDBJ whole genome shotgun (WGS) entry which is preliminary data.</text>
</comment>
<proteinExistence type="predicted"/>
<gene>
    <name evidence="3" type="ORF">HB943_14795</name>
</gene>
<dbReference type="GO" id="GO:0016758">
    <property type="term" value="F:hexosyltransferase activity"/>
    <property type="evidence" value="ECO:0007669"/>
    <property type="project" value="TreeGrafter"/>
</dbReference>
<dbReference type="PANTHER" id="PTHR45947">
    <property type="entry name" value="SULFOQUINOVOSYL TRANSFERASE SQD2"/>
    <property type="match status" value="1"/>
</dbReference>
<evidence type="ECO:0000259" key="1">
    <source>
        <dbReference type="Pfam" id="PF00534"/>
    </source>
</evidence>
<organism evidence="3 4">
    <name type="scientific">Listeria weihenstephanensis</name>
    <dbReference type="NCBI Taxonomy" id="1006155"/>
    <lineage>
        <taxon>Bacteria</taxon>
        <taxon>Bacillati</taxon>
        <taxon>Bacillota</taxon>
        <taxon>Bacilli</taxon>
        <taxon>Bacillales</taxon>
        <taxon>Listeriaceae</taxon>
        <taxon>Listeria</taxon>
    </lineage>
</organism>
<dbReference type="EMBL" id="JAARRL010000032">
    <property type="protein sequence ID" value="MBC1501866.1"/>
    <property type="molecule type" value="Genomic_DNA"/>
</dbReference>
<evidence type="ECO:0000313" key="4">
    <source>
        <dbReference type="Proteomes" id="UP000564536"/>
    </source>
</evidence>
<dbReference type="InterPro" id="IPR001296">
    <property type="entry name" value="Glyco_trans_1"/>
</dbReference>
<dbReference type="InterPro" id="IPR028098">
    <property type="entry name" value="Glyco_trans_4-like_N"/>
</dbReference>
<name>A0A841ZBH4_9LIST</name>
<dbReference type="InterPro" id="IPR050194">
    <property type="entry name" value="Glycosyltransferase_grp1"/>
</dbReference>
<dbReference type="AlphaFoldDB" id="A0A841ZBH4"/>
<accession>A0A841ZBH4</accession>
<dbReference type="SUPFAM" id="SSF53756">
    <property type="entry name" value="UDP-Glycosyltransferase/glycogen phosphorylase"/>
    <property type="match status" value="1"/>
</dbReference>
<dbReference type="CDD" id="cd03794">
    <property type="entry name" value="GT4_WbuB-like"/>
    <property type="match status" value="1"/>
</dbReference>
<dbReference type="Pfam" id="PF00534">
    <property type="entry name" value="Glycos_transf_1"/>
    <property type="match status" value="1"/>
</dbReference>
<feature type="domain" description="Glycosyl transferase family 1" evidence="1">
    <location>
        <begin position="210"/>
        <end position="378"/>
    </location>
</feature>
<dbReference type="Proteomes" id="UP000564536">
    <property type="component" value="Unassembled WGS sequence"/>
</dbReference>
<feature type="domain" description="Glycosyltransferase subfamily 4-like N-terminal" evidence="2">
    <location>
        <begin position="18"/>
        <end position="196"/>
    </location>
</feature>
<protein>
    <submittedName>
        <fullName evidence="3">Glycosyltransferase family 4 protein</fullName>
    </submittedName>
</protein>
<dbReference type="PANTHER" id="PTHR45947:SF3">
    <property type="entry name" value="SULFOQUINOVOSYL TRANSFERASE SQD2"/>
    <property type="match status" value="1"/>
</dbReference>
<dbReference type="Gene3D" id="3.40.50.2000">
    <property type="entry name" value="Glycogen Phosphorylase B"/>
    <property type="match status" value="2"/>
</dbReference>
<evidence type="ECO:0000259" key="2">
    <source>
        <dbReference type="Pfam" id="PF13579"/>
    </source>
</evidence>
<reference evidence="3 4" key="1">
    <citation type="submission" date="2020-03" db="EMBL/GenBank/DDBJ databases">
        <title>Soil Listeria distribution.</title>
        <authorList>
            <person name="Liao J."/>
            <person name="Wiedmann M."/>
        </authorList>
    </citation>
    <scope>NUCLEOTIDE SEQUENCE [LARGE SCALE GENOMIC DNA]</scope>
    <source>
        <strain evidence="3 4">FSL L7-1523</strain>
    </source>
</reference>
<keyword evidence="3" id="KW-0808">Transferase</keyword>
<evidence type="ECO:0000313" key="3">
    <source>
        <dbReference type="EMBL" id="MBC1501866.1"/>
    </source>
</evidence>
<sequence>MKILYLHQYFATRDSSTGTRSYEFARLLQEKGHDVEILTGDSQLGELTADQTARYGRYDIDGLTVHTIRNSYNNGFSKWRRILAFLQFMFFACLFRMKTRDYDIIFATSTPLTIGIPAMFLSWKSKKPYVFEVRDLWPEAPYQLGFIRNRFLYRALCRLELMIYKHAEQIVALSPGMKAGVVARGVLEEKVTVIPNSADLDLFKTVKTGELRSKYGLEDKFILAHIGSMGVINGLDYLINVARYLKKTGKRDIAILLVGDGGKRSELESLARAYKLDNVIFTGKIPKRDIPKVMADVDATIMSVKSNVILEMASPNKFFDSLAAGKPVLVNCNGWMRDLVENHQAGIFVHPNALEDIPKAIRTLCEKGIDKFGENARKLAEESFDRRKLVDQLDDVLQTAKQGGENR</sequence>